<name>A0A939GC62_9BACT</name>
<accession>A0A939GC62</accession>
<gene>
    <name evidence="1" type="ORF">J2I48_23030</name>
</gene>
<comment type="caution">
    <text evidence="1">The sequence shown here is derived from an EMBL/GenBank/DDBJ whole genome shotgun (WGS) entry which is preliminary data.</text>
</comment>
<sequence length="71" mass="8097">MTASELKTGHRFACHPTARAVYVVQATYLLEIGKVAIDAGRRRFMFAPDREVFPRPLRFAEAVTAIEYKRV</sequence>
<dbReference type="EMBL" id="JAFMYU010000024">
    <property type="protein sequence ID" value="MBO0933902.1"/>
    <property type="molecule type" value="Genomic_DNA"/>
</dbReference>
<keyword evidence="2" id="KW-1185">Reference proteome</keyword>
<dbReference type="Proteomes" id="UP000664795">
    <property type="component" value="Unassembled WGS sequence"/>
</dbReference>
<evidence type="ECO:0000313" key="2">
    <source>
        <dbReference type="Proteomes" id="UP000664795"/>
    </source>
</evidence>
<dbReference type="AlphaFoldDB" id="A0A939GC62"/>
<proteinExistence type="predicted"/>
<reference evidence="1 2" key="1">
    <citation type="submission" date="2021-03" db="EMBL/GenBank/DDBJ databases">
        <title>Fibrella sp. HMF5036 genome sequencing and assembly.</title>
        <authorList>
            <person name="Kang H."/>
            <person name="Kim H."/>
            <person name="Bae S."/>
            <person name="Joh K."/>
        </authorList>
    </citation>
    <scope>NUCLEOTIDE SEQUENCE [LARGE SCALE GENOMIC DNA]</scope>
    <source>
        <strain evidence="1 2">HMF5036</strain>
    </source>
</reference>
<evidence type="ECO:0000313" key="1">
    <source>
        <dbReference type="EMBL" id="MBO0933902.1"/>
    </source>
</evidence>
<organism evidence="1 2">
    <name type="scientific">Fibrella aquatilis</name>
    <dbReference type="NCBI Taxonomy" id="2817059"/>
    <lineage>
        <taxon>Bacteria</taxon>
        <taxon>Pseudomonadati</taxon>
        <taxon>Bacteroidota</taxon>
        <taxon>Cytophagia</taxon>
        <taxon>Cytophagales</taxon>
        <taxon>Spirosomataceae</taxon>
        <taxon>Fibrella</taxon>
    </lineage>
</organism>
<dbReference type="RefSeq" id="WP_207337868.1">
    <property type="nucleotide sequence ID" value="NZ_JAFMYU010000024.1"/>
</dbReference>
<protein>
    <submittedName>
        <fullName evidence="1">Uncharacterized protein</fullName>
    </submittedName>
</protein>